<protein>
    <submittedName>
        <fullName evidence="1">Uncharacterized protein</fullName>
    </submittedName>
</protein>
<dbReference type="EMBL" id="BTSX01000001">
    <property type="protein sequence ID" value="GMS81941.1"/>
    <property type="molecule type" value="Genomic_DNA"/>
</dbReference>
<proteinExistence type="predicted"/>
<sequence>FQKRHYGRLALGLDSTREEEVREEEPKRKNTKTESILIIDEKIHDLNDFISPSITRPCTKPYHNGYTFVVGHINEKLPSNVSVISRKTCASCMGLLPLDSRSADSVVIYHRERMFQRSTDGHFIGKDAIGYV</sequence>
<keyword evidence="2" id="KW-1185">Reference proteome</keyword>
<name>A0AAV5SEZ2_9BILA</name>
<dbReference type="Proteomes" id="UP001432027">
    <property type="component" value="Unassembled WGS sequence"/>
</dbReference>
<reference evidence="1" key="1">
    <citation type="submission" date="2023-10" db="EMBL/GenBank/DDBJ databases">
        <title>Genome assembly of Pristionchus species.</title>
        <authorList>
            <person name="Yoshida K."/>
            <person name="Sommer R.J."/>
        </authorList>
    </citation>
    <scope>NUCLEOTIDE SEQUENCE</scope>
    <source>
        <strain evidence="1">RS0144</strain>
    </source>
</reference>
<organism evidence="1 2">
    <name type="scientific">Pristionchus entomophagus</name>
    <dbReference type="NCBI Taxonomy" id="358040"/>
    <lineage>
        <taxon>Eukaryota</taxon>
        <taxon>Metazoa</taxon>
        <taxon>Ecdysozoa</taxon>
        <taxon>Nematoda</taxon>
        <taxon>Chromadorea</taxon>
        <taxon>Rhabditida</taxon>
        <taxon>Rhabditina</taxon>
        <taxon>Diplogasteromorpha</taxon>
        <taxon>Diplogasteroidea</taxon>
        <taxon>Neodiplogasteridae</taxon>
        <taxon>Pristionchus</taxon>
    </lineage>
</organism>
<gene>
    <name evidence="1" type="ORF">PENTCL1PPCAC_4116</name>
</gene>
<feature type="non-terminal residue" evidence="1">
    <location>
        <position position="1"/>
    </location>
</feature>
<dbReference type="AlphaFoldDB" id="A0AAV5SEZ2"/>
<accession>A0AAV5SEZ2</accession>
<feature type="non-terminal residue" evidence="1">
    <location>
        <position position="132"/>
    </location>
</feature>
<evidence type="ECO:0000313" key="1">
    <source>
        <dbReference type="EMBL" id="GMS81941.1"/>
    </source>
</evidence>
<evidence type="ECO:0000313" key="2">
    <source>
        <dbReference type="Proteomes" id="UP001432027"/>
    </source>
</evidence>
<comment type="caution">
    <text evidence="1">The sequence shown here is derived from an EMBL/GenBank/DDBJ whole genome shotgun (WGS) entry which is preliminary data.</text>
</comment>